<dbReference type="EMBL" id="CP011340">
    <property type="protein sequence ID" value="ALC21454.1"/>
    <property type="molecule type" value="Genomic_DNA"/>
</dbReference>
<accession>A0A0M4D5E8</accession>
<sequence length="265" mass="27083">MPGHLGPGGPAGPPLVRAALRGPVRCPPGPVAGPGVVGHASCLAFDTAVVLRPGARPGWPQFGLGFGVAGPRLGPGGPAWWRHSARRGVARGRWPGLAWWATHPARRSTRRSYSGPAPGLAGRNSGLASASQGRAWARAARRGGGTRRGEVSPGRWPGLAWWATHPARRSTRRSYSDPAPGVAGRDSGLASASQGRTWARAALGATGPGRRPGAGGPAWCRHSARCGPAGPLAVGRLCAARRGGPGPGARTRRPVSRPGGTAWRA</sequence>
<feature type="compositionally biased region" description="Low complexity" evidence="1">
    <location>
        <begin position="128"/>
        <end position="138"/>
    </location>
</feature>
<dbReference type="AlphaFoldDB" id="A0A0M4D5E8"/>
<dbReference type="KEGG" id="spri:SPRI_3148"/>
<evidence type="ECO:0000256" key="1">
    <source>
        <dbReference type="SAM" id="MobiDB-lite"/>
    </source>
</evidence>
<evidence type="ECO:0000313" key="2">
    <source>
        <dbReference type="EMBL" id="ALC21454.1"/>
    </source>
</evidence>
<dbReference type="STRING" id="38300.SPRI_3148"/>
<feature type="region of interest" description="Disordered" evidence="1">
    <location>
        <begin position="240"/>
        <end position="265"/>
    </location>
</feature>
<protein>
    <submittedName>
        <fullName evidence="2">Uncharacterized protein</fullName>
    </submittedName>
</protein>
<dbReference type="Proteomes" id="UP000060513">
    <property type="component" value="Chromosome"/>
</dbReference>
<evidence type="ECO:0000313" key="3">
    <source>
        <dbReference type="Proteomes" id="UP000060513"/>
    </source>
</evidence>
<dbReference type="PATRIC" id="fig|38300.4.peg.3310"/>
<reference evidence="2 3" key="1">
    <citation type="submission" date="2015-08" db="EMBL/GenBank/DDBJ databases">
        <title>Genome sequence of the pristinamycin over-producing bacterium Streptomyces pristinaespiralis HCCB10218.</title>
        <authorList>
            <person name="Tian J."/>
            <person name="Yang J."/>
            <person name="Li L."/>
            <person name="Ruan L."/>
            <person name="Wei W."/>
            <person name="Zheng G."/>
            <person name="Wei Z."/>
            <person name="Yang S."/>
            <person name="Ge M."/>
            <person name="Jiang W."/>
            <person name="Lu Y."/>
        </authorList>
    </citation>
    <scope>NUCLEOTIDE SEQUENCE [LARGE SCALE GENOMIC DNA]</scope>
    <source>
        <strain evidence="2 3">HCCB 10218</strain>
    </source>
</reference>
<feature type="region of interest" description="Disordered" evidence="1">
    <location>
        <begin position="108"/>
        <end position="195"/>
    </location>
</feature>
<name>A0A0M4D5E8_STRPR</name>
<gene>
    <name evidence="2" type="ORF">SPRI_3148</name>
</gene>
<proteinExistence type="predicted"/>
<organism evidence="2">
    <name type="scientific">Streptomyces pristinaespiralis</name>
    <dbReference type="NCBI Taxonomy" id="38300"/>
    <lineage>
        <taxon>Bacteria</taxon>
        <taxon>Bacillati</taxon>
        <taxon>Actinomycetota</taxon>
        <taxon>Actinomycetes</taxon>
        <taxon>Kitasatosporales</taxon>
        <taxon>Streptomycetaceae</taxon>
        <taxon>Streptomyces</taxon>
    </lineage>
</organism>